<gene>
    <name evidence="2" type="ORF">MYCIT1_LOCUS7544</name>
</gene>
<organism evidence="2 3">
    <name type="scientific">Mycena citricolor</name>
    <dbReference type="NCBI Taxonomy" id="2018698"/>
    <lineage>
        <taxon>Eukaryota</taxon>
        <taxon>Fungi</taxon>
        <taxon>Dikarya</taxon>
        <taxon>Basidiomycota</taxon>
        <taxon>Agaricomycotina</taxon>
        <taxon>Agaricomycetes</taxon>
        <taxon>Agaricomycetidae</taxon>
        <taxon>Agaricales</taxon>
        <taxon>Marasmiineae</taxon>
        <taxon>Mycenaceae</taxon>
        <taxon>Mycena</taxon>
    </lineage>
</organism>
<evidence type="ECO:0000313" key="2">
    <source>
        <dbReference type="EMBL" id="CAK5266057.1"/>
    </source>
</evidence>
<name>A0AAD2H1Q3_9AGAR</name>
<sequence>DAPSESLLPLVVLRIFAALPHTGHCDETLFWCPQRITATLSGFPPRLLSLPSWPSRNCARALRLC</sequence>
<dbReference type="EMBL" id="CAVNYO010000105">
    <property type="protein sequence ID" value="CAK5266057.1"/>
    <property type="molecule type" value="Genomic_DNA"/>
</dbReference>
<keyword evidence="3" id="KW-1185">Reference proteome</keyword>
<reference evidence="2" key="1">
    <citation type="submission" date="2023-11" db="EMBL/GenBank/DDBJ databases">
        <authorList>
            <person name="De Vega J J."/>
            <person name="De Vega J J."/>
        </authorList>
    </citation>
    <scope>NUCLEOTIDE SEQUENCE</scope>
</reference>
<keyword evidence="1" id="KW-0732">Signal</keyword>
<feature type="chain" id="PRO_5042040685" evidence="1">
    <location>
        <begin position="26"/>
        <end position="65"/>
    </location>
</feature>
<comment type="caution">
    <text evidence="2">The sequence shown here is derived from an EMBL/GenBank/DDBJ whole genome shotgun (WGS) entry which is preliminary data.</text>
</comment>
<protein>
    <submittedName>
        <fullName evidence="2">Uncharacterized protein</fullName>
    </submittedName>
</protein>
<evidence type="ECO:0000256" key="1">
    <source>
        <dbReference type="SAM" id="SignalP"/>
    </source>
</evidence>
<proteinExistence type="predicted"/>
<accession>A0AAD2H1Q3</accession>
<feature type="non-terminal residue" evidence="2">
    <location>
        <position position="65"/>
    </location>
</feature>
<evidence type="ECO:0000313" key="3">
    <source>
        <dbReference type="Proteomes" id="UP001295794"/>
    </source>
</evidence>
<dbReference type="Proteomes" id="UP001295794">
    <property type="component" value="Unassembled WGS sequence"/>
</dbReference>
<feature type="signal peptide" evidence="1">
    <location>
        <begin position="1"/>
        <end position="25"/>
    </location>
</feature>
<dbReference type="AlphaFoldDB" id="A0AAD2H1Q3"/>